<sequence>MKESRAAWKTVQSLFILESGERKCHHNLAFKPGVIHVLVTGSAGYISSHAALRLLKDSYCVTIVDNFSRRKLSAIKVLQEQFPEPGRLRFIYVDLGDVKIVNMIFLENAFDAIMYFAVVAYIGENTLEPLRYYYNVTSNTLAVLEGDDSPWHQNLHTRAKAETPSTSRLGEVVKSFVKYLNLSVGTVTGRSDLVEHGGRPRLDDNCRDDDQHGSVRSIGVGISSDAANIGSEVPENLVGGSCEEDLKYFHDYDIGLRQSQQESDKKYNDRSKRVKKRTSTYDSDK</sequence>
<evidence type="ECO:0000256" key="1">
    <source>
        <dbReference type="ARBA" id="ARBA00007637"/>
    </source>
</evidence>
<dbReference type="Gene3D" id="3.40.50.720">
    <property type="entry name" value="NAD(P)-binding Rossmann-like Domain"/>
    <property type="match status" value="1"/>
</dbReference>
<dbReference type="Pfam" id="PF16363">
    <property type="entry name" value="GDP_Man_Dehyd"/>
    <property type="match status" value="1"/>
</dbReference>
<dbReference type="PANTHER" id="PTHR43725:SF53">
    <property type="entry name" value="UDP-ARABINOSE 4-EPIMERASE 1"/>
    <property type="match status" value="1"/>
</dbReference>
<dbReference type="PANTHER" id="PTHR43725">
    <property type="entry name" value="UDP-GLUCOSE 4-EPIMERASE"/>
    <property type="match status" value="1"/>
</dbReference>
<dbReference type="InterPro" id="IPR036291">
    <property type="entry name" value="NAD(P)-bd_dom_sf"/>
</dbReference>
<evidence type="ECO:0000256" key="2">
    <source>
        <dbReference type="SAM" id="MobiDB-lite"/>
    </source>
</evidence>
<feature type="compositionally biased region" description="Basic and acidic residues" evidence="2">
    <location>
        <begin position="262"/>
        <end position="271"/>
    </location>
</feature>
<name>A0ABY9E0L1_VITVI</name>
<comment type="similarity">
    <text evidence="1">Belongs to the NAD(P)-dependent epimerase/dehydratase family.</text>
</comment>
<proteinExistence type="inferred from homology"/>
<dbReference type="InterPro" id="IPR016040">
    <property type="entry name" value="NAD(P)-bd_dom"/>
</dbReference>
<evidence type="ECO:0000313" key="5">
    <source>
        <dbReference type="Proteomes" id="UP001227230"/>
    </source>
</evidence>
<dbReference type="EMBL" id="CP126666">
    <property type="protein sequence ID" value="WKA12746.1"/>
    <property type="molecule type" value="Genomic_DNA"/>
</dbReference>
<evidence type="ECO:0000313" key="4">
    <source>
        <dbReference type="EMBL" id="WKA12746.1"/>
    </source>
</evidence>
<reference evidence="4 5" key="1">
    <citation type="journal article" date="2023" name="Hortic Res">
        <title>The complete reference genome for grapevine (Vitis vinifera L.) genetics and breeding.</title>
        <authorList>
            <person name="Shi X."/>
            <person name="Cao S."/>
            <person name="Wang X."/>
            <person name="Huang S."/>
            <person name="Wang Y."/>
            <person name="Liu Z."/>
            <person name="Liu W."/>
            <person name="Leng X."/>
            <person name="Peng Y."/>
            <person name="Wang N."/>
            <person name="Wang Y."/>
            <person name="Ma Z."/>
            <person name="Xu X."/>
            <person name="Zhang F."/>
            <person name="Xue H."/>
            <person name="Zhong H."/>
            <person name="Wang Y."/>
            <person name="Zhang K."/>
            <person name="Velt A."/>
            <person name="Avia K."/>
            <person name="Holtgrawe D."/>
            <person name="Grimplet J."/>
            <person name="Matus J.T."/>
            <person name="Ware D."/>
            <person name="Wu X."/>
            <person name="Wang H."/>
            <person name="Liu C."/>
            <person name="Fang Y."/>
            <person name="Rustenholz C."/>
            <person name="Cheng Z."/>
            <person name="Xiao H."/>
            <person name="Zhou Y."/>
        </authorList>
    </citation>
    <scope>NUCLEOTIDE SEQUENCE [LARGE SCALE GENOMIC DNA]</scope>
    <source>
        <strain evidence="5">cv. Pinot noir / PN40024</strain>
        <tissue evidence="4">Leaf</tissue>
    </source>
</reference>
<organism evidence="4 5">
    <name type="scientific">Vitis vinifera</name>
    <name type="common">Grape</name>
    <dbReference type="NCBI Taxonomy" id="29760"/>
    <lineage>
        <taxon>Eukaryota</taxon>
        <taxon>Viridiplantae</taxon>
        <taxon>Streptophyta</taxon>
        <taxon>Embryophyta</taxon>
        <taxon>Tracheophyta</taxon>
        <taxon>Spermatophyta</taxon>
        <taxon>Magnoliopsida</taxon>
        <taxon>eudicotyledons</taxon>
        <taxon>Gunneridae</taxon>
        <taxon>Pentapetalae</taxon>
        <taxon>rosids</taxon>
        <taxon>Vitales</taxon>
        <taxon>Vitaceae</taxon>
        <taxon>Viteae</taxon>
        <taxon>Vitis</taxon>
    </lineage>
</organism>
<feature type="region of interest" description="Disordered" evidence="2">
    <location>
        <begin position="259"/>
        <end position="285"/>
    </location>
</feature>
<accession>A0ABY9E0L1</accession>
<dbReference type="Proteomes" id="UP001227230">
    <property type="component" value="Chromosome 19"/>
</dbReference>
<feature type="domain" description="NAD(P)-binding" evidence="3">
    <location>
        <begin position="38"/>
        <end position="145"/>
    </location>
</feature>
<protein>
    <recommendedName>
        <fullName evidence="3">NAD(P)-binding domain-containing protein</fullName>
    </recommendedName>
</protein>
<evidence type="ECO:0000259" key="3">
    <source>
        <dbReference type="Pfam" id="PF16363"/>
    </source>
</evidence>
<keyword evidence="5" id="KW-1185">Reference proteome</keyword>
<gene>
    <name evidence="4" type="ORF">VitviT2T_030103</name>
</gene>
<dbReference type="SUPFAM" id="SSF51735">
    <property type="entry name" value="NAD(P)-binding Rossmann-fold domains"/>
    <property type="match status" value="1"/>
</dbReference>